<dbReference type="EMBL" id="BONY01000039">
    <property type="protein sequence ID" value="GIH07700.1"/>
    <property type="molecule type" value="Genomic_DNA"/>
</dbReference>
<protein>
    <submittedName>
        <fullName evidence="2">Uncharacterized protein</fullName>
    </submittedName>
</protein>
<accession>A0A8J3QDM8</accession>
<evidence type="ECO:0000256" key="1">
    <source>
        <dbReference type="SAM" id="MobiDB-lite"/>
    </source>
</evidence>
<comment type="caution">
    <text evidence="2">The sequence shown here is derived from an EMBL/GenBank/DDBJ whole genome shotgun (WGS) entry which is preliminary data.</text>
</comment>
<dbReference type="AlphaFoldDB" id="A0A8J3QDM8"/>
<proteinExistence type="predicted"/>
<organism evidence="2 3">
    <name type="scientific">Rhizocola hellebori</name>
    <dbReference type="NCBI Taxonomy" id="1392758"/>
    <lineage>
        <taxon>Bacteria</taxon>
        <taxon>Bacillati</taxon>
        <taxon>Actinomycetota</taxon>
        <taxon>Actinomycetes</taxon>
        <taxon>Micromonosporales</taxon>
        <taxon>Micromonosporaceae</taxon>
        <taxon>Rhizocola</taxon>
    </lineage>
</organism>
<name>A0A8J3QDM8_9ACTN</name>
<sequence length="63" mass="6537">MEKRRPATGVEAAVRPRAPPATAGRMVTVSAKRMAGRMSAGGKAKTVKGFAEAVAAGHRFWAA</sequence>
<dbReference type="Proteomes" id="UP000612899">
    <property type="component" value="Unassembled WGS sequence"/>
</dbReference>
<feature type="region of interest" description="Disordered" evidence="1">
    <location>
        <begin position="1"/>
        <end position="24"/>
    </location>
</feature>
<evidence type="ECO:0000313" key="3">
    <source>
        <dbReference type="Proteomes" id="UP000612899"/>
    </source>
</evidence>
<evidence type="ECO:0000313" key="2">
    <source>
        <dbReference type="EMBL" id="GIH07700.1"/>
    </source>
</evidence>
<feature type="compositionally biased region" description="Low complexity" evidence="1">
    <location>
        <begin position="12"/>
        <end position="24"/>
    </location>
</feature>
<keyword evidence="3" id="KW-1185">Reference proteome</keyword>
<reference evidence="2" key="1">
    <citation type="submission" date="2021-01" db="EMBL/GenBank/DDBJ databases">
        <title>Whole genome shotgun sequence of Rhizocola hellebori NBRC 109834.</title>
        <authorList>
            <person name="Komaki H."/>
            <person name="Tamura T."/>
        </authorList>
    </citation>
    <scope>NUCLEOTIDE SEQUENCE</scope>
    <source>
        <strain evidence="2">NBRC 109834</strain>
    </source>
</reference>
<gene>
    <name evidence="2" type="ORF">Rhe02_57670</name>
</gene>